<dbReference type="OrthoDB" id="728at2759"/>
<dbReference type="PANTHER" id="PTHR10314">
    <property type="entry name" value="CYSTATHIONINE BETA-SYNTHASE"/>
    <property type="match status" value="1"/>
</dbReference>
<dbReference type="InterPro" id="IPR005857">
    <property type="entry name" value="Cysta_beta_synth"/>
</dbReference>
<comment type="pathway">
    <text evidence="2">Amino-acid biosynthesis; L-cysteine biosynthesis; L-cysteine from L-homocysteine and L-serine: step 1/2.</text>
</comment>
<evidence type="ECO:0000256" key="3">
    <source>
        <dbReference type="ARBA" id="ARBA00007103"/>
    </source>
</evidence>
<dbReference type="NCBIfam" id="TIGR01137">
    <property type="entry name" value="cysta_beta"/>
    <property type="match status" value="1"/>
</dbReference>
<dbReference type="UniPathway" id="UPA00136"/>
<dbReference type="EC" id="4.2.1.22" evidence="4"/>
<keyword evidence="6" id="KW-0456">Lyase</keyword>
<name>A0A0L0DAY3_THETB</name>
<keyword evidence="5" id="KW-0663">Pyridoxal phosphate</keyword>
<comment type="cofactor">
    <cofactor evidence="1">
        <name>pyridoxal 5'-phosphate</name>
        <dbReference type="ChEBI" id="CHEBI:597326"/>
    </cofactor>
</comment>
<sequence>MRRWNLTHPGISKCTWKPNTDEPSPHRHFRAPIKTDTVMDDALEAIGNTPLIRLNRVTRDELKCQVLAKCEFFNAGGSLKDRIGFRMVEDALAAGRIKPGDTIIEPTSGNTGIGLAMTCAVRGLNCIIVMPEKMSMEKENVLRALGADVIRSPNDAAWDSPESHIGIAFRLADELPNAHVLDQYLNPSNVLAHYDGTGAEIWDQTGGKVDMLVVATGTGGAITGTARRLKELNPDIQIVGADPEGSILAGPGPVTPYEVEGSGYDFMIPVLQHDLVDTWVKTNDRETFKFARRLIAEEGLLCGGSSGSVIQAVVEAGKDLREDQTAVVILPDSIRNYLSKFVSDTWMDDTGLHTDPVRDAATKVWREQDAMSLYPEEPIPLFNESNVLNAVEALNATFKAGNARVVAVADGSGKYLGVVSESQVFNHLTTSSGGSSSDAITSIKGFDSFPVVKRDDPLRHIVRVVRAKGFAVMENEDGTHGGIVTPQTVLNHLA</sequence>
<proteinExistence type="inferred from homology"/>
<dbReference type="InterPro" id="IPR036052">
    <property type="entry name" value="TrpB-like_PALP_sf"/>
</dbReference>
<dbReference type="FunFam" id="3.40.50.1100:FF:000118">
    <property type="entry name" value="Related to CYS4-cystathionine beta-synthase"/>
    <property type="match status" value="1"/>
</dbReference>
<dbReference type="OMA" id="TEVDCWI"/>
<dbReference type="RefSeq" id="XP_013757965.1">
    <property type="nucleotide sequence ID" value="XM_013902511.1"/>
</dbReference>
<evidence type="ECO:0000256" key="5">
    <source>
        <dbReference type="ARBA" id="ARBA00022898"/>
    </source>
</evidence>
<dbReference type="InterPro" id="IPR046342">
    <property type="entry name" value="CBS_dom_sf"/>
</dbReference>
<dbReference type="GO" id="GO:0005737">
    <property type="term" value="C:cytoplasm"/>
    <property type="evidence" value="ECO:0007669"/>
    <property type="project" value="InterPro"/>
</dbReference>
<feature type="domain" description="Tryptophan synthase beta chain-like PALP" evidence="8">
    <location>
        <begin position="44"/>
        <end position="332"/>
    </location>
</feature>
<evidence type="ECO:0000313" key="10">
    <source>
        <dbReference type="Proteomes" id="UP000054408"/>
    </source>
</evidence>
<dbReference type="EMBL" id="GL349454">
    <property type="protein sequence ID" value="KNC49251.1"/>
    <property type="molecule type" value="Genomic_DNA"/>
</dbReference>
<dbReference type="Gene3D" id="3.40.50.1100">
    <property type="match status" value="2"/>
</dbReference>
<dbReference type="GO" id="GO:0019343">
    <property type="term" value="P:cysteine biosynthetic process via cystathionine"/>
    <property type="evidence" value="ECO:0007669"/>
    <property type="project" value="InterPro"/>
</dbReference>
<dbReference type="SUPFAM" id="SSF53686">
    <property type="entry name" value="Tryptophan synthase beta subunit-like PLP-dependent enzymes"/>
    <property type="match status" value="1"/>
</dbReference>
<dbReference type="InterPro" id="IPR001926">
    <property type="entry name" value="TrpB-like_PALP"/>
</dbReference>
<evidence type="ECO:0000256" key="6">
    <source>
        <dbReference type="ARBA" id="ARBA00023239"/>
    </source>
</evidence>
<evidence type="ECO:0000256" key="2">
    <source>
        <dbReference type="ARBA" id="ARBA00005003"/>
    </source>
</evidence>
<keyword evidence="10" id="KW-1185">Reference proteome</keyword>
<evidence type="ECO:0000256" key="1">
    <source>
        <dbReference type="ARBA" id="ARBA00001933"/>
    </source>
</evidence>
<dbReference type="InterPro" id="IPR050214">
    <property type="entry name" value="Cys_Synth/Cystath_Beta-Synth"/>
</dbReference>
<dbReference type="Proteomes" id="UP000054408">
    <property type="component" value="Unassembled WGS sequence"/>
</dbReference>
<comment type="similarity">
    <text evidence="3">Belongs to the cysteine synthase/cystathionine beta-synthase family.</text>
</comment>
<dbReference type="SUPFAM" id="SSF54631">
    <property type="entry name" value="CBS-domain pair"/>
    <property type="match status" value="1"/>
</dbReference>
<evidence type="ECO:0000313" key="9">
    <source>
        <dbReference type="EMBL" id="KNC49251.1"/>
    </source>
</evidence>
<reference evidence="9 10" key="1">
    <citation type="submission" date="2010-05" db="EMBL/GenBank/DDBJ databases">
        <title>The Genome Sequence of Thecamonas trahens ATCC 50062.</title>
        <authorList>
            <consortium name="The Broad Institute Genome Sequencing Platform"/>
            <person name="Russ C."/>
            <person name="Cuomo C."/>
            <person name="Shea T."/>
            <person name="Young S.K."/>
            <person name="Zeng Q."/>
            <person name="Koehrsen M."/>
            <person name="Haas B."/>
            <person name="Borodovsky M."/>
            <person name="Guigo R."/>
            <person name="Alvarado L."/>
            <person name="Berlin A."/>
            <person name="Bochicchio J."/>
            <person name="Borenstein D."/>
            <person name="Chapman S."/>
            <person name="Chen Z."/>
            <person name="Freedman E."/>
            <person name="Gellesch M."/>
            <person name="Goldberg J."/>
            <person name="Griggs A."/>
            <person name="Gujja S."/>
            <person name="Heilman E."/>
            <person name="Heiman D."/>
            <person name="Hepburn T."/>
            <person name="Howarth C."/>
            <person name="Jen D."/>
            <person name="Larson L."/>
            <person name="Mehta T."/>
            <person name="Park D."/>
            <person name="Pearson M."/>
            <person name="Roberts A."/>
            <person name="Saif S."/>
            <person name="Shenoy N."/>
            <person name="Sisk P."/>
            <person name="Stolte C."/>
            <person name="Sykes S."/>
            <person name="Thomson T."/>
            <person name="Walk T."/>
            <person name="White J."/>
            <person name="Yandava C."/>
            <person name="Burger G."/>
            <person name="Gray M.W."/>
            <person name="Holland P.W.H."/>
            <person name="King N."/>
            <person name="Lang F.B.F."/>
            <person name="Roger A.J."/>
            <person name="Ruiz-Trillo I."/>
            <person name="Lander E."/>
            <person name="Nusbaum C."/>
        </authorList>
    </citation>
    <scope>NUCLEOTIDE SEQUENCE [LARGE SCALE GENOMIC DNA]</scope>
    <source>
        <strain evidence="9 10">ATCC 50062</strain>
    </source>
</reference>
<dbReference type="Gene3D" id="3.10.580.10">
    <property type="entry name" value="CBS-domain"/>
    <property type="match status" value="1"/>
</dbReference>
<dbReference type="FunFam" id="3.40.50.1100:FF:000003">
    <property type="entry name" value="Cystathionine beta-synthase"/>
    <property type="match status" value="1"/>
</dbReference>
<dbReference type="CDD" id="cd01561">
    <property type="entry name" value="CBS_like"/>
    <property type="match status" value="1"/>
</dbReference>
<evidence type="ECO:0000256" key="7">
    <source>
        <dbReference type="ARBA" id="ARBA00047490"/>
    </source>
</evidence>
<dbReference type="eggNOG" id="KOG1252">
    <property type="taxonomic scope" value="Eukaryota"/>
</dbReference>
<organism evidence="9 10">
    <name type="scientific">Thecamonas trahens ATCC 50062</name>
    <dbReference type="NCBI Taxonomy" id="461836"/>
    <lineage>
        <taxon>Eukaryota</taxon>
        <taxon>Apusozoa</taxon>
        <taxon>Apusomonadida</taxon>
        <taxon>Apusomonadidae</taxon>
        <taxon>Thecamonas</taxon>
    </lineage>
</organism>
<dbReference type="AlphaFoldDB" id="A0A0L0DAY3"/>
<comment type="catalytic activity">
    <reaction evidence="7">
        <text>L-homocysteine + L-serine = L,L-cystathionine + H2O</text>
        <dbReference type="Rhea" id="RHEA:10112"/>
        <dbReference type="ChEBI" id="CHEBI:15377"/>
        <dbReference type="ChEBI" id="CHEBI:33384"/>
        <dbReference type="ChEBI" id="CHEBI:58161"/>
        <dbReference type="ChEBI" id="CHEBI:58199"/>
        <dbReference type="EC" id="4.2.1.22"/>
    </reaction>
</comment>
<accession>A0A0L0DAY3</accession>
<gene>
    <name evidence="9" type="ORF">AMSG_05246</name>
</gene>
<dbReference type="GO" id="GO:0004122">
    <property type="term" value="F:cystathionine beta-synthase activity"/>
    <property type="evidence" value="ECO:0007669"/>
    <property type="project" value="UniProtKB-EC"/>
</dbReference>
<dbReference type="Pfam" id="PF00291">
    <property type="entry name" value="PALP"/>
    <property type="match status" value="1"/>
</dbReference>
<protein>
    <recommendedName>
        <fullName evidence="4">cystathionine beta-synthase</fullName>
        <ecNumber evidence="4">4.2.1.22</ecNumber>
    </recommendedName>
</protein>
<evidence type="ECO:0000259" key="8">
    <source>
        <dbReference type="Pfam" id="PF00291"/>
    </source>
</evidence>
<dbReference type="STRING" id="461836.A0A0L0DAY3"/>
<evidence type="ECO:0000256" key="4">
    <source>
        <dbReference type="ARBA" id="ARBA00012041"/>
    </source>
</evidence>
<dbReference type="GeneID" id="25564688"/>